<name>A0A183ENA7_9BILA</name>
<gene>
    <name evidence="1" type="ORF">GPUH_LOCUS22447</name>
</gene>
<protein>
    <submittedName>
        <fullName evidence="3">Protein-tyrosine-phosphatase</fullName>
    </submittedName>
</protein>
<reference evidence="3" key="1">
    <citation type="submission" date="2016-06" db="UniProtKB">
        <authorList>
            <consortium name="WormBaseParasite"/>
        </authorList>
    </citation>
    <scope>IDENTIFICATION</scope>
</reference>
<proteinExistence type="predicted"/>
<organism evidence="3">
    <name type="scientific">Gongylonema pulchrum</name>
    <dbReference type="NCBI Taxonomy" id="637853"/>
    <lineage>
        <taxon>Eukaryota</taxon>
        <taxon>Metazoa</taxon>
        <taxon>Ecdysozoa</taxon>
        <taxon>Nematoda</taxon>
        <taxon>Chromadorea</taxon>
        <taxon>Rhabditida</taxon>
        <taxon>Spirurina</taxon>
        <taxon>Spiruromorpha</taxon>
        <taxon>Spiruroidea</taxon>
        <taxon>Gongylonematidae</taxon>
        <taxon>Gongylonema</taxon>
    </lineage>
</organism>
<dbReference type="WBParaSite" id="GPUH_0002247501-mRNA-1">
    <property type="protein sequence ID" value="GPUH_0002247501-mRNA-1"/>
    <property type="gene ID" value="GPUH_0002247501"/>
</dbReference>
<accession>A0A183ENA7</accession>
<sequence>MNEVLFVCSPSQAFRRADRWVDLPGSDDGLLAQCFLPSLSPHILLQLGQQQRCAYGSGAADSAISAVWRRRRQQCDASFRRYACSEWPAR</sequence>
<evidence type="ECO:0000313" key="3">
    <source>
        <dbReference type="WBParaSite" id="GPUH_0002247501-mRNA-1"/>
    </source>
</evidence>
<keyword evidence="2" id="KW-1185">Reference proteome</keyword>
<evidence type="ECO:0000313" key="1">
    <source>
        <dbReference type="EMBL" id="VDN40046.1"/>
    </source>
</evidence>
<dbReference type="AlphaFoldDB" id="A0A183ENA7"/>
<dbReference type="Proteomes" id="UP000271098">
    <property type="component" value="Unassembled WGS sequence"/>
</dbReference>
<dbReference type="EMBL" id="UYRT01095122">
    <property type="protein sequence ID" value="VDN40046.1"/>
    <property type="molecule type" value="Genomic_DNA"/>
</dbReference>
<evidence type="ECO:0000313" key="2">
    <source>
        <dbReference type="Proteomes" id="UP000271098"/>
    </source>
</evidence>
<reference evidence="1 2" key="2">
    <citation type="submission" date="2018-11" db="EMBL/GenBank/DDBJ databases">
        <authorList>
            <consortium name="Pathogen Informatics"/>
        </authorList>
    </citation>
    <scope>NUCLEOTIDE SEQUENCE [LARGE SCALE GENOMIC DNA]</scope>
</reference>